<feature type="transmembrane region" description="Helical" evidence="1">
    <location>
        <begin position="220"/>
        <end position="242"/>
    </location>
</feature>
<dbReference type="PANTHER" id="PTHR18640">
    <property type="entry name" value="SOLUTE CARRIER FAMILY 10 MEMBER 7"/>
    <property type="match status" value="1"/>
</dbReference>
<keyword evidence="1" id="KW-1133">Transmembrane helix</keyword>
<dbReference type="Proteomes" id="UP000286862">
    <property type="component" value="Unassembled WGS sequence"/>
</dbReference>
<feature type="transmembrane region" description="Helical" evidence="1">
    <location>
        <begin position="33"/>
        <end position="55"/>
    </location>
</feature>
<feature type="transmembrane region" description="Helical" evidence="1">
    <location>
        <begin position="155"/>
        <end position="176"/>
    </location>
</feature>
<keyword evidence="1" id="KW-0472">Membrane</keyword>
<reference evidence="2 3" key="1">
    <citation type="submission" date="2017-01" db="EMBL/GenBank/DDBJ databases">
        <title>The cable genome- insights into the physiology and evolution of filamentous bacteria capable of sulfide oxidation via long distance electron transfer.</title>
        <authorList>
            <person name="Schreiber L."/>
            <person name="Bjerg J.T."/>
            <person name="Boggild A."/>
            <person name="Van De Vossenberg J."/>
            <person name="Meysman F."/>
            <person name="Nielsen L.P."/>
            <person name="Schramm A."/>
            <person name="Kjeldsen K.U."/>
        </authorList>
    </citation>
    <scope>NUCLEOTIDE SEQUENCE [LARGE SCALE GENOMIC DNA]</scope>
    <source>
        <strain evidence="2">A2</strain>
    </source>
</reference>
<organism evidence="2 3">
    <name type="scientific">Candidatus Electrothrix marina</name>
    <dbReference type="NCBI Taxonomy" id="1859130"/>
    <lineage>
        <taxon>Bacteria</taxon>
        <taxon>Pseudomonadati</taxon>
        <taxon>Thermodesulfobacteriota</taxon>
        <taxon>Desulfobulbia</taxon>
        <taxon>Desulfobulbales</taxon>
        <taxon>Desulfobulbaceae</taxon>
        <taxon>Candidatus Electrothrix</taxon>
    </lineage>
</organism>
<evidence type="ECO:0000313" key="2">
    <source>
        <dbReference type="EMBL" id="RWX48438.1"/>
    </source>
</evidence>
<gene>
    <name evidence="2" type="ORF">VT99_10952</name>
</gene>
<feature type="transmembrane region" description="Helical" evidence="1">
    <location>
        <begin position="91"/>
        <end position="114"/>
    </location>
</feature>
<feature type="transmembrane region" description="Helical" evidence="1">
    <location>
        <begin position="254"/>
        <end position="275"/>
    </location>
</feature>
<dbReference type="InterPro" id="IPR016833">
    <property type="entry name" value="Put_Na-Bile_cotransptr"/>
</dbReference>
<feature type="transmembrane region" description="Helical" evidence="1">
    <location>
        <begin position="62"/>
        <end position="85"/>
    </location>
</feature>
<dbReference type="EMBL" id="MTKQ01000095">
    <property type="protein sequence ID" value="RWX48438.1"/>
    <property type="molecule type" value="Genomic_DNA"/>
</dbReference>
<feature type="transmembrane region" description="Helical" evidence="1">
    <location>
        <begin position="121"/>
        <end position="143"/>
    </location>
</feature>
<comment type="caution">
    <text evidence="2">The sequence shown here is derived from an EMBL/GenBank/DDBJ whole genome shotgun (WGS) entry which is preliminary data.</text>
</comment>
<evidence type="ECO:0000313" key="3">
    <source>
        <dbReference type="Proteomes" id="UP000286862"/>
    </source>
</evidence>
<sequence length="314" mass="33466">MRQYFLPAGLILAAIFALTLPQAGVILAGHNGITLTILIIFLVSGYQTGAAGIPLNKGLLHVFLTAAAVSLLLAPLLGLAIGNLLTLSSSLLTGLLIICAVPPTLSSGIVITGVSGGNTVLALMLTISLNLTGILTLPTVLHLCLKASGPVAIDQWGLFTKMLLLVLFPFVLGKIIRTMLKKQWVSPNWSYVNSSCVILAVYISLAVSRQEFFRTSSGQYLAVLFSVSLVHLLLLAMNNQAGKLLKLNPNDSKALLFVASQKTLPISLAVLAGLHQDTGNAVIVCLLFHFVQLLIDSVLASRLRIRREEVSRSQ</sequence>
<accession>A0A3S3UEL0</accession>
<evidence type="ECO:0000256" key="1">
    <source>
        <dbReference type="SAM" id="Phobius"/>
    </source>
</evidence>
<feature type="transmembrane region" description="Helical" evidence="1">
    <location>
        <begin position="281"/>
        <end position="299"/>
    </location>
</feature>
<name>A0A3S3UEL0_9BACT</name>
<dbReference type="Pfam" id="PF13593">
    <property type="entry name" value="SBF_like"/>
    <property type="match status" value="1"/>
</dbReference>
<dbReference type="Gene3D" id="1.20.1530.20">
    <property type="match status" value="1"/>
</dbReference>
<dbReference type="AlphaFoldDB" id="A0A3S3UEL0"/>
<dbReference type="InterPro" id="IPR038770">
    <property type="entry name" value="Na+/solute_symporter_sf"/>
</dbReference>
<proteinExistence type="predicted"/>
<protein>
    <submittedName>
        <fullName evidence="2">Solute carrier family 10 (Sodium/bile acid cotransporter), member 7</fullName>
    </submittedName>
</protein>
<keyword evidence="1" id="KW-0812">Transmembrane</keyword>
<dbReference type="PANTHER" id="PTHR18640:SF10">
    <property type="entry name" value="SODIUM_METABOLITE COTRANSPORTER BASS4, CHLOROPLASTIC-RELATED"/>
    <property type="match status" value="1"/>
</dbReference>
<feature type="transmembrane region" description="Helical" evidence="1">
    <location>
        <begin position="188"/>
        <end position="208"/>
    </location>
</feature>